<comment type="caution">
    <text evidence="1">The sequence shown here is derived from an EMBL/GenBank/DDBJ whole genome shotgun (WGS) entry which is preliminary data.</text>
</comment>
<protein>
    <submittedName>
        <fullName evidence="1">Uncharacterized protein</fullName>
    </submittedName>
</protein>
<dbReference type="EMBL" id="JAEVHI010000006">
    <property type="protein sequence ID" value="KAG5288825.1"/>
    <property type="molecule type" value="Genomic_DNA"/>
</dbReference>
<reference evidence="1 2" key="1">
    <citation type="submission" date="2021-01" db="EMBL/GenBank/DDBJ databases">
        <title>Chromosome-level genome assembly of a human fungal pathogen reveals clustering of transcriptionally co-regulated genes.</title>
        <authorList>
            <person name="Voorhies M."/>
            <person name="Cohen S."/>
            <person name="Shea T.P."/>
            <person name="Petrus S."/>
            <person name="Munoz J.F."/>
            <person name="Poplawski S."/>
            <person name="Goldman W.E."/>
            <person name="Michael T."/>
            <person name="Cuomo C.A."/>
            <person name="Sil A."/>
            <person name="Beyhan S."/>
        </authorList>
    </citation>
    <scope>NUCLEOTIDE SEQUENCE [LARGE SCALE GENOMIC DNA]</scope>
    <source>
        <strain evidence="1 2">G184AR</strain>
    </source>
</reference>
<name>A0A8H7YFE3_AJECA</name>
<accession>A0A8H7YFE3</accession>
<sequence length="109" mass="13488">MRDEGMGDERWETRDERRDEAPHRLIRKRIDGRESEESRSLLADVLLAARRMRWQQGQELRRVNGAMEQQRGTRILTAVVLRKMRKCHYRVTFYLLRGRRYYWHLLWCR</sequence>
<dbReference type="AlphaFoldDB" id="A0A8H7YFE3"/>
<proteinExistence type="predicted"/>
<dbReference type="VEuPathDB" id="FungiDB:I7I52_12434"/>
<evidence type="ECO:0000313" key="2">
    <source>
        <dbReference type="Proteomes" id="UP000670092"/>
    </source>
</evidence>
<gene>
    <name evidence="1" type="ORF">I7I52_12434</name>
</gene>
<organism evidence="1 2">
    <name type="scientific">Ajellomyces capsulatus</name>
    <name type="common">Darling's disease fungus</name>
    <name type="synonym">Histoplasma capsulatum</name>
    <dbReference type="NCBI Taxonomy" id="5037"/>
    <lineage>
        <taxon>Eukaryota</taxon>
        <taxon>Fungi</taxon>
        <taxon>Dikarya</taxon>
        <taxon>Ascomycota</taxon>
        <taxon>Pezizomycotina</taxon>
        <taxon>Eurotiomycetes</taxon>
        <taxon>Eurotiomycetidae</taxon>
        <taxon>Onygenales</taxon>
        <taxon>Ajellomycetaceae</taxon>
        <taxon>Histoplasma</taxon>
    </lineage>
</organism>
<evidence type="ECO:0000313" key="1">
    <source>
        <dbReference type="EMBL" id="KAG5288825.1"/>
    </source>
</evidence>
<dbReference type="Proteomes" id="UP000670092">
    <property type="component" value="Unassembled WGS sequence"/>
</dbReference>